<evidence type="ECO:0000313" key="7">
    <source>
        <dbReference type="EMBL" id="XFO68921.1"/>
    </source>
</evidence>
<feature type="domain" description="Haemolysin activator HlyB C-terminal" evidence="5">
    <location>
        <begin position="209"/>
        <end position="523"/>
    </location>
</feature>
<dbReference type="Pfam" id="PF03865">
    <property type="entry name" value="ShlB"/>
    <property type="match status" value="1"/>
</dbReference>
<evidence type="ECO:0000259" key="5">
    <source>
        <dbReference type="Pfam" id="PF03865"/>
    </source>
</evidence>
<keyword evidence="8" id="KW-1185">Reference proteome</keyword>
<keyword evidence="4" id="KW-0732">Signal</keyword>
<feature type="chain" id="PRO_5047314928" evidence="4">
    <location>
        <begin position="28"/>
        <end position="564"/>
    </location>
</feature>
<evidence type="ECO:0000256" key="4">
    <source>
        <dbReference type="SAM" id="SignalP"/>
    </source>
</evidence>
<keyword evidence="2" id="KW-0812">Transmembrane</keyword>
<dbReference type="Pfam" id="PF08479">
    <property type="entry name" value="POTRA_2"/>
    <property type="match status" value="1"/>
</dbReference>
<dbReference type="PANTHER" id="PTHR34597">
    <property type="entry name" value="SLR1661 PROTEIN"/>
    <property type="match status" value="1"/>
</dbReference>
<feature type="signal peptide" evidence="4">
    <location>
        <begin position="1"/>
        <end position="27"/>
    </location>
</feature>
<gene>
    <name evidence="7" type="primary">hxuB</name>
    <name evidence="7" type="ORF">SPSIL_051490</name>
</gene>
<feature type="domain" description="Polypeptide-transport-associated ShlB-type" evidence="6">
    <location>
        <begin position="74"/>
        <end position="147"/>
    </location>
</feature>
<proteinExistence type="predicted"/>
<organism evidence="7 8">
    <name type="scientific">Sporomusa silvacetica DSM 10669</name>
    <dbReference type="NCBI Taxonomy" id="1123289"/>
    <lineage>
        <taxon>Bacteria</taxon>
        <taxon>Bacillati</taxon>
        <taxon>Bacillota</taxon>
        <taxon>Negativicutes</taxon>
        <taxon>Selenomonadales</taxon>
        <taxon>Sporomusaceae</taxon>
        <taxon>Sporomusa</taxon>
    </lineage>
</organism>
<dbReference type="InterPro" id="IPR051544">
    <property type="entry name" value="TPS_OM_transporter"/>
</dbReference>
<dbReference type="RefSeq" id="WP_169717729.1">
    <property type="nucleotide sequence ID" value="NZ_CP155573.1"/>
</dbReference>
<accession>A0ABZ3IT77</accession>
<evidence type="ECO:0000313" key="8">
    <source>
        <dbReference type="Proteomes" id="UP000216752"/>
    </source>
</evidence>
<dbReference type="Gene3D" id="2.40.160.50">
    <property type="entry name" value="membrane protein fhac: a member of the omp85/tpsb transporter family"/>
    <property type="match status" value="1"/>
</dbReference>
<evidence type="ECO:0000256" key="3">
    <source>
        <dbReference type="ARBA" id="ARBA00023237"/>
    </source>
</evidence>
<evidence type="ECO:0000256" key="1">
    <source>
        <dbReference type="ARBA" id="ARBA00022452"/>
    </source>
</evidence>
<dbReference type="PANTHER" id="PTHR34597:SF1">
    <property type="entry name" value="HEME_HEMOPEXIN TRANSPORTER PROTEIN HUXB"/>
    <property type="match status" value="1"/>
</dbReference>
<evidence type="ECO:0000256" key="2">
    <source>
        <dbReference type="ARBA" id="ARBA00022692"/>
    </source>
</evidence>
<dbReference type="EMBL" id="CP155573">
    <property type="protein sequence ID" value="XFO68921.1"/>
    <property type="molecule type" value="Genomic_DNA"/>
</dbReference>
<name>A0ABZ3IT77_9FIRM</name>
<evidence type="ECO:0000259" key="6">
    <source>
        <dbReference type="Pfam" id="PF08479"/>
    </source>
</evidence>
<dbReference type="Proteomes" id="UP000216752">
    <property type="component" value="Chromosome"/>
</dbReference>
<keyword evidence="1" id="KW-1134">Transmembrane beta strand</keyword>
<dbReference type="Gene3D" id="3.10.20.310">
    <property type="entry name" value="membrane protein fhac"/>
    <property type="match status" value="1"/>
</dbReference>
<keyword evidence="1" id="KW-0472">Membrane</keyword>
<dbReference type="InterPro" id="IPR005565">
    <property type="entry name" value="Hemolysn_activator_HlyB_C"/>
</dbReference>
<dbReference type="InterPro" id="IPR013686">
    <property type="entry name" value="Polypept-transport_assoc_ShlB"/>
</dbReference>
<protein>
    <submittedName>
        <fullName evidence="7">Heme/hemopexin transporter protein HuxB</fullName>
    </submittedName>
</protein>
<keyword evidence="3" id="KW-0998">Cell outer membrane</keyword>
<sequence>MGRIVFYYIKKSIFLGALLFAVSPAYASVPPNSGTALEGVKPPAIQQPVQKVPSIAVEDRELPISVDGQQKILVKGFRFVGEPTLPEGELLSLIQNEAGKEITLSDINTLAARITKYLHKQGYFVAVAFIPAQDIKDGIVEISVIPGKYGQVKVTGNGHVDPDSLKDMLFCARPGMIITRGPLERALLLISDFSGISVNATLTAGETAGTADLILETADTVKISGGVYADNWGNRYTGRTRYGTLITVNNFSNNGDTFSLGGLTTGQGINNYNFSYSDPLGHDGAKVEVQYSHVGYRLGEDFADAGATGRAAVTSYDVSYPFIRSRSFSLYGILGYDIKHLRDDIAGYGSYSPRTSKLWNLGMAGNFADTWLGGGTNAFSLTHYWGKLNFNNAAALTGDASNAQTNGDFSKTVLTYQRQQYVAANLSFNVNFTGQLADKNLDSSEKLYLGGADGIRAFPQGEASGDQGYKVTGEIRWRLPYLSAGKNSVYLNGFYDYGSVIVDKNPYSSDDNRRSLMGAGLGLLWTKGNDYTIRLDYAWKLGKEQATADDDKNGHLWLQGVKYF</sequence>
<reference evidence="7" key="1">
    <citation type="submission" date="2024-05" db="EMBL/GenBank/DDBJ databases">
        <title>Isolation and characterization of Sporomusa carbonis sp. nov., a carboxydotrophic hydrogenogen in the genus of Sporomusa isolated from a charcoal burning pile.</title>
        <authorList>
            <person name="Boeer T."/>
            <person name="Rosenbaum F."/>
            <person name="Eysell L."/>
            <person name="Mueller V."/>
            <person name="Daniel R."/>
            <person name="Poehlein A."/>
        </authorList>
    </citation>
    <scope>NUCLEOTIDE SEQUENCE [LARGE SCALE GENOMIC DNA]</scope>
    <source>
        <strain evidence="7">DSM 10669</strain>
    </source>
</reference>